<evidence type="ECO:0000256" key="1">
    <source>
        <dbReference type="SAM" id="Phobius"/>
    </source>
</evidence>
<proteinExistence type="predicted"/>
<protein>
    <recommendedName>
        <fullName evidence="3">Cohesin domain-containing protein</fullName>
    </recommendedName>
</protein>
<dbReference type="Gene3D" id="2.60.40.680">
    <property type="match status" value="1"/>
</dbReference>
<dbReference type="SUPFAM" id="SSF49384">
    <property type="entry name" value="Carbohydrate-binding domain"/>
    <property type="match status" value="1"/>
</dbReference>
<keyword evidence="1" id="KW-0472">Membrane</keyword>
<evidence type="ECO:0000313" key="4">
    <source>
        <dbReference type="EMBL" id="PIP33971.1"/>
    </source>
</evidence>
<dbReference type="EMBL" id="PCSD01000031">
    <property type="protein sequence ID" value="PIP33971.1"/>
    <property type="molecule type" value="Genomic_DNA"/>
</dbReference>
<dbReference type="AlphaFoldDB" id="A0A2G9ZLJ2"/>
<feature type="domain" description="Cohesin" evidence="3">
    <location>
        <begin position="38"/>
        <end position="145"/>
    </location>
</feature>
<evidence type="ECO:0000259" key="3">
    <source>
        <dbReference type="Pfam" id="PF00963"/>
    </source>
</evidence>
<dbReference type="Proteomes" id="UP000230729">
    <property type="component" value="Unassembled WGS sequence"/>
</dbReference>
<accession>A0A2G9ZLJ2</accession>
<dbReference type="CDD" id="cd08547">
    <property type="entry name" value="Type_II_cohesin"/>
    <property type="match status" value="1"/>
</dbReference>
<evidence type="ECO:0000313" key="5">
    <source>
        <dbReference type="Proteomes" id="UP000230729"/>
    </source>
</evidence>
<dbReference type="InterPro" id="IPR002102">
    <property type="entry name" value="Cohesin_dom"/>
</dbReference>
<feature type="transmembrane region" description="Helical" evidence="1">
    <location>
        <begin position="473"/>
        <end position="495"/>
    </location>
</feature>
<dbReference type="GO" id="GO:0000272">
    <property type="term" value="P:polysaccharide catabolic process"/>
    <property type="evidence" value="ECO:0007669"/>
    <property type="project" value="InterPro"/>
</dbReference>
<sequence length="585" mass="64627">MKRIISPVLILSCFLGSFFSFIPARAAGATLFLSPASGSYAVGKNFVVKVMINSGGGQGINAAESTIKYDAEKLAVASVSESGSIFELWTTKPANNGAQGTITFGGGLPSSYTGSAGLIFTINFTAKKAGAAKVDFSSGVVLAADGKGTNIFSGFGNGTYTIEEAKKEEVVKPKPEEPKKEEVKGVLPPLPEINSATHPVEEQWYADNQPALAWKLLSDITGISYGITKQAEDAPDNISEGIVEGKKYETLPDGEQFFHIKYQNKVGWGKTSHYRLLIDTEAPELSNVRLDFEGDETNPRPVIKFNATDKTSGIDIFTIKLNGLPQEVKKENLAQGEYRLEVLAPGEYDLEFTVADKAKNSSSAVLKFAISPLKAPIITDIPKEITTRDELIIRGTSFYPQVTIKIFLAKNSGEPLESIIKTDDQGSWNYFHRQALSKGIYEVWAQVIDSRGAKSSPSVKYILTVKRPTLIEAYGWLIILILLAVIVILIFFIFYQRQKYRQERARLKKEVTDVKNRLAEIFTALREEVDEIMDMADKRPGLSESERRVKEKLQEALNISQEFLDKEVEDVDREINAPVEKITPK</sequence>
<comment type="caution">
    <text evidence="4">The sequence shown here is derived from an EMBL/GenBank/DDBJ whole genome shotgun (WGS) entry which is preliminary data.</text>
</comment>
<dbReference type="GO" id="GO:0030246">
    <property type="term" value="F:carbohydrate binding"/>
    <property type="evidence" value="ECO:0007669"/>
    <property type="project" value="InterPro"/>
</dbReference>
<name>A0A2G9ZLJ2_9BACT</name>
<keyword evidence="2" id="KW-0732">Signal</keyword>
<feature type="chain" id="PRO_5013829706" description="Cohesin domain-containing protein" evidence="2">
    <location>
        <begin position="27"/>
        <end position="585"/>
    </location>
</feature>
<keyword evidence="1" id="KW-0812">Transmembrane</keyword>
<reference evidence="4 5" key="1">
    <citation type="submission" date="2017-09" db="EMBL/GenBank/DDBJ databases">
        <title>Depth-based differentiation of microbial function through sediment-hosted aquifers and enrichment of novel symbionts in the deep terrestrial subsurface.</title>
        <authorList>
            <person name="Probst A.J."/>
            <person name="Ladd B."/>
            <person name="Jarett J.K."/>
            <person name="Geller-Mcgrath D.E."/>
            <person name="Sieber C.M."/>
            <person name="Emerson J.B."/>
            <person name="Anantharaman K."/>
            <person name="Thomas B.C."/>
            <person name="Malmstrom R."/>
            <person name="Stieglmeier M."/>
            <person name="Klingl A."/>
            <person name="Woyke T."/>
            <person name="Ryan C.M."/>
            <person name="Banfield J.F."/>
        </authorList>
    </citation>
    <scope>NUCLEOTIDE SEQUENCE [LARGE SCALE GENOMIC DNA]</scope>
    <source>
        <strain evidence="4">CG23_combo_of_CG06-09_8_20_14_all_49_15</strain>
    </source>
</reference>
<organism evidence="4 5">
    <name type="scientific">Candidatus Falkowbacteria bacterium CG23_combo_of_CG06-09_8_20_14_all_49_15</name>
    <dbReference type="NCBI Taxonomy" id="1974572"/>
    <lineage>
        <taxon>Bacteria</taxon>
        <taxon>Candidatus Falkowiibacteriota</taxon>
    </lineage>
</organism>
<feature type="signal peptide" evidence="2">
    <location>
        <begin position="1"/>
        <end position="26"/>
    </location>
</feature>
<dbReference type="InterPro" id="IPR008965">
    <property type="entry name" value="CBM2/CBM3_carb-bd_dom_sf"/>
</dbReference>
<evidence type="ECO:0000256" key="2">
    <source>
        <dbReference type="SAM" id="SignalP"/>
    </source>
</evidence>
<gene>
    <name evidence="4" type="ORF">COX22_01485</name>
</gene>
<dbReference type="Pfam" id="PF00963">
    <property type="entry name" value="Cohesin"/>
    <property type="match status" value="1"/>
</dbReference>
<keyword evidence="1" id="KW-1133">Transmembrane helix</keyword>